<keyword evidence="9" id="KW-0961">Cell wall biogenesis/degradation</keyword>
<feature type="domain" description="Enolpyruvate transferase" evidence="17">
    <location>
        <begin position="14"/>
        <end position="419"/>
    </location>
</feature>
<keyword evidence="5 18" id="KW-0808">Transferase</keyword>
<evidence type="ECO:0000256" key="6">
    <source>
        <dbReference type="ARBA" id="ARBA00022960"/>
    </source>
</evidence>
<organism evidence="18 19">
    <name type="scientific">Streptomyces orinoci</name>
    <name type="common">Streptoverticillium orinoci</name>
    <dbReference type="NCBI Taxonomy" id="67339"/>
    <lineage>
        <taxon>Bacteria</taxon>
        <taxon>Bacillati</taxon>
        <taxon>Actinomycetota</taxon>
        <taxon>Actinomycetes</taxon>
        <taxon>Kitasatosporales</taxon>
        <taxon>Streptomycetaceae</taxon>
        <taxon>Streptomyces</taxon>
    </lineage>
</organism>
<evidence type="ECO:0000256" key="3">
    <source>
        <dbReference type="ARBA" id="ARBA00022490"/>
    </source>
</evidence>
<dbReference type="InterPro" id="IPR050068">
    <property type="entry name" value="MurA_subfamily"/>
</dbReference>
<keyword evidence="8" id="KW-0131">Cell cycle</keyword>
<dbReference type="SUPFAM" id="SSF55205">
    <property type="entry name" value="EPT/RTPC-like"/>
    <property type="match status" value="1"/>
</dbReference>
<evidence type="ECO:0000256" key="2">
    <source>
        <dbReference type="ARBA" id="ARBA00004752"/>
    </source>
</evidence>
<reference evidence="18 19" key="1">
    <citation type="submission" date="2024-06" db="EMBL/GenBank/DDBJ databases">
        <title>The Natural Products Discovery Center: Release of the First 8490 Sequenced Strains for Exploring Actinobacteria Biosynthetic Diversity.</title>
        <authorList>
            <person name="Kalkreuter E."/>
            <person name="Kautsar S.A."/>
            <person name="Yang D."/>
            <person name="Bader C.D."/>
            <person name="Teijaro C.N."/>
            <person name="Fluegel L."/>
            <person name="Davis C.M."/>
            <person name="Simpson J.R."/>
            <person name="Lauterbach L."/>
            <person name="Steele A.D."/>
            <person name="Gui C."/>
            <person name="Meng S."/>
            <person name="Li G."/>
            <person name="Viehrig K."/>
            <person name="Ye F."/>
            <person name="Su P."/>
            <person name="Kiefer A.F."/>
            <person name="Nichols A."/>
            <person name="Cepeda A.J."/>
            <person name="Yan W."/>
            <person name="Fan B."/>
            <person name="Jiang Y."/>
            <person name="Adhikari A."/>
            <person name="Zheng C.-J."/>
            <person name="Schuster L."/>
            <person name="Cowan T.M."/>
            <person name="Smanski M.J."/>
            <person name="Chevrette M.G."/>
            <person name="De Carvalho L.P.S."/>
            <person name="Shen B."/>
        </authorList>
    </citation>
    <scope>NUCLEOTIDE SEQUENCE [LARGE SCALE GENOMIC DNA]</scope>
    <source>
        <strain evidence="18 19">NPDC052347</strain>
    </source>
</reference>
<evidence type="ECO:0000256" key="12">
    <source>
        <dbReference type="ARBA" id="ARBA00039108"/>
    </source>
</evidence>
<comment type="similarity">
    <text evidence="11">Belongs to the EPSP synthase family. MurA subfamily.</text>
</comment>
<sequence>MPHVWQCHEHVVRVTGGRPLTGSVTVQGSKNIALHLYAAAQLADEPLTLTGTPEILDTVVCTEILNRTGTVAKASTDRFETMPGVGWHHAIPDDLGRRVRTTAVMAAALLTRTGEVTFPLPGGDAFCPRYIDRHLAAMEAAGATVDVNGGRVRARLDRGKPAPFTIDTGTRWGPSLGATVTAMLLAARVHGTSTIFRPSIEPEVTTTAELLARSGVDVEWEGTTALRINGSDRIAGGTFAVPPDRMEAATLALAAAISGGHVHLAGFPVSGFPDGLLAAFADAGLELVPAAEGTMVRCPGGPRATLAATGPHPDFPTDAQPQFTALLTQAPGTSRIQERVFPSRATHTGPLRALGAIVNATGPAITVRGPTRLIAADIVGKDIRAATALVIAALAAEGTSTIRGMYHLRRGYAGLLPKLAALGARLTIDEETP</sequence>
<accession>A0ABV3JVS5</accession>
<dbReference type="Pfam" id="PF00275">
    <property type="entry name" value="EPSP_synthase"/>
    <property type="match status" value="1"/>
</dbReference>
<dbReference type="PANTHER" id="PTHR43783:SF1">
    <property type="entry name" value="UDP-N-ACETYLGLUCOSAMINE 1-CARBOXYVINYLTRANSFERASE"/>
    <property type="match status" value="1"/>
</dbReference>
<dbReference type="Gene3D" id="3.65.10.10">
    <property type="entry name" value="Enolpyruvate transferase domain"/>
    <property type="match status" value="2"/>
</dbReference>
<evidence type="ECO:0000256" key="16">
    <source>
        <dbReference type="ARBA" id="ARBA00047527"/>
    </source>
</evidence>
<keyword evidence="3" id="KW-0963">Cytoplasm</keyword>
<evidence type="ECO:0000256" key="1">
    <source>
        <dbReference type="ARBA" id="ARBA00004496"/>
    </source>
</evidence>
<protein>
    <recommendedName>
        <fullName evidence="13">UDP-N-acetylglucosamine 1-carboxyvinyltransferase</fullName>
        <ecNumber evidence="12">2.5.1.7</ecNumber>
    </recommendedName>
    <alternativeName>
        <fullName evidence="14">Enoylpyruvate transferase</fullName>
    </alternativeName>
    <alternativeName>
        <fullName evidence="15">UDP-N-acetylglucosamine enolpyruvyl transferase</fullName>
    </alternativeName>
</protein>
<evidence type="ECO:0000259" key="17">
    <source>
        <dbReference type="Pfam" id="PF00275"/>
    </source>
</evidence>
<evidence type="ECO:0000256" key="5">
    <source>
        <dbReference type="ARBA" id="ARBA00022679"/>
    </source>
</evidence>
<evidence type="ECO:0000313" key="18">
    <source>
        <dbReference type="EMBL" id="MEV5506944.1"/>
    </source>
</evidence>
<proteinExistence type="inferred from homology"/>
<evidence type="ECO:0000256" key="8">
    <source>
        <dbReference type="ARBA" id="ARBA00023306"/>
    </source>
</evidence>
<comment type="subcellular location">
    <subcellularLocation>
        <location evidence="1">Cytoplasm</location>
    </subcellularLocation>
</comment>
<evidence type="ECO:0000256" key="15">
    <source>
        <dbReference type="ARBA" id="ARBA00042842"/>
    </source>
</evidence>
<keyword evidence="4" id="KW-0132">Cell division</keyword>
<evidence type="ECO:0000256" key="11">
    <source>
        <dbReference type="ARBA" id="ARBA00038367"/>
    </source>
</evidence>
<comment type="caution">
    <text evidence="18">The sequence shown here is derived from an EMBL/GenBank/DDBJ whole genome shotgun (WGS) entry which is preliminary data.</text>
</comment>
<dbReference type="EC" id="2.5.1.7" evidence="12"/>
<evidence type="ECO:0000313" key="19">
    <source>
        <dbReference type="Proteomes" id="UP001552594"/>
    </source>
</evidence>
<evidence type="ECO:0000256" key="4">
    <source>
        <dbReference type="ARBA" id="ARBA00022618"/>
    </source>
</evidence>
<evidence type="ECO:0000256" key="13">
    <source>
        <dbReference type="ARBA" id="ARBA00039754"/>
    </source>
</evidence>
<comment type="function">
    <text evidence="10">Cell wall formation. Adds enolpyruvyl to UDP-N-acetylglucosamine.</text>
</comment>
<keyword evidence="7" id="KW-0573">Peptidoglycan synthesis</keyword>
<dbReference type="GO" id="GO:0008760">
    <property type="term" value="F:UDP-N-acetylglucosamine 1-carboxyvinyltransferase activity"/>
    <property type="evidence" value="ECO:0007669"/>
    <property type="project" value="UniProtKB-EC"/>
</dbReference>
<evidence type="ECO:0000256" key="7">
    <source>
        <dbReference type="ARBA" id="ARBA00022984"/>
    </source>
</evidence>
<dbReference type="RefSeq" id="WP_109280825.1">
    <property type="nucleotide sequence ID" value="NZ_JBFAUK010000006.1"/>
</dbReference>
<gene>
    <name evidence="18" type="ORF">AB0L16_10755</name>
</gene>
<comment type="catalytic activity">
    <reaction evidence="16">
        <text>phosphoenolpyruvate + UDP-N-acetyl-alpha-D-glucosamine = UDP-N-acetyl-3-O-(1-carboxyvinyl)-alpha-D-glucosamine + phosphate</text>
        <dbReference type="Rhea" id="RHEA:18681"/>
        <dbReference type="ChEBI" id="CHEBI:43474"/>
        <dbReference type="ChEBI" id="CHEBI:57705"/>
        <dbReference type="ChEBI" id="CHEBI:58702"/>
        <dbReference type="ChEBI" id="CHEBI:68483"/>
        <dbReference type="EC" id="2.5.1.7"/>
    </reaction>
</comment>
<keyword evidence="6" id="KW-0133">Cell shape</keyword>
<dbReference type="InterPro" id="IPR001986">
    <property type="entry name" value="Enolpyruvate_Tfrase_dom"/>
</dbReference>
<comment type="pathway">
    <text evidence="2">Cell wall biogenesis; peptidoglycan biosynthesis.</text>
</comment>
<dbReference type="InterPro" id="IPR013792">
    <property type="entry name" value="RNA3'P_cycl/enolpyr_Trfase_a/b"/>
</dbReference>
<evidence type="ECO:0000256" key="10">
    <source>
        <dbReference type="ARBA" id="ARBA00037534"/>
    </source>
</evidence>
<dbReference type="NCBIfam" id="NF006873">
    <property type="entry name" value="PRK09369.1"/>
    <property type="match status" value="1"/>
</dbReference>
<name>A0ABV3JVS5_STRON</name>
<evidence type="ECO:0000256" key="14">
    <source>
        <dbReference type="ARBA" id="ARBA00042443"/>
    </source>
</evidence>
<dbReference type="InterPro" id="IPR036968">
    <property type="entry name" value="Enolpyruvate_Tfrase_sf"/>
</dbReference>
<dbReference type="Proteomes" id="UP001552594">
    <property type="component" value="Unassembled WGS sequence"/>
</dbReference>
<evidence type="ECO:0000256" key="9">
    <source>
        <dbReference type="ARBA" id="ARBA00023316"/>
    </source>
</evidence>
<dbReference type="PANTHER" id="PTHR43783">
    <property type="entry name" value="UDP-N-ACETYLGLUCOSAMINE 1-CARBOXYVINYLTRANSFERASE"/>
    <property type="match status" value="1"/>
</dbReference>
<dbReference type="EMBL" id="JBFAUK010000006">
    <property type="protein sequence ID" value="MEV5506944.1"/>
    <property type="molecule type" value="Genomic_DNA"/>
</dbReference>
<keyword evidence="19" id="KW-1185">Reference proteome</keyword>